<gene>
    <name evidence="1" type="ORF">BV912_02720</name>
    <name evidence="2" type="ORF">BV913_01110</name>
</gene>
<dbReference type="InterPro" id="IPR008727">
    <property type="entry name" value="PAAR_motif"/>
</dbReference>
<evidence type="ECO:0000313" key="1">
    <source>
        <dbReference type="EMBL" id="OSI24271.1"/>
    </source>
</evidence>
<evidence type="ECO:0000313" key="2">
    <source>
        <dbReference type="EMBL" id="OSI36633.1"/>
    </source>
</evidence>
<dbReference type="EMBL" id="MTAB01000004">
    <property type="protein sequence ID" value="OSI24271.1"/>
    <property type="molecule type" value="Genomic_DNA"/>
</dbReference>
<protein>
    <recommendedName>
        <fullName evidence="5">PAAR domain-containing protein</fullName>
    </recommendedName>
</protein>
<keyword evidence="4" id="KW-1185">Reference proteome</keyword>
<reference evidence="3" key="1">
    <citation type="submission" date="2017-01" db="EMBL/GenBank/DDBJ databases">
        <authorList>
            <person name="Mah S.A."/>
            <person name="Swanson W.J."/>
            <person name="Moy G.W."/>
            <person name="Vacquier V.D."/>
        </authorList>
    </citation>
    <scope>NUCLEOTIDE SEQUENCE [LARGE SCALE GENOMIC DNA]</scope>
    <source>
        <strain evidence="3">124861</strain>
    </source>
</reference>
<organism evidence="1 3">
    <name type="scientific">Neisseria dumasiana</name>
    <dbReference type="NCBI Taxonomy" id="1931275"/>
    <lineage>
        <taxon>Bacteria</taxon>
        <taxon>Pseudomonadati</taxon>
        <taxon>Pseudomonadota</taxon>
        <taxon>Betaproteobacteria</taxon>
        <taxon>Neisseriales</taxon>
        <taxon>Neisseriaceae</taxon>
        <taxon>Neisseria</taxon>
    </lineage>
</organism>
<evidence type="ECO:0008006" key="5">
    <source>
        <dbReference type="Google" id="ProtNLM"/>
    </source>
</evidence>
<evidence type="ECO:0000313" key="4">
    <source>
        <dbReference type="Proteomes" id="UP000193346"/>
    </source>
</evidence>
<dbReference type="EMBL" id="MTAC01000002">
    <property type="protein sequence ID" value="OSI36633.1"/>
    <property type="molecule type" value="Genomic_DNA"/>
</dbReference>
<dbReference type="Proteomes" id="UP000193303">
    <property type="component" value="Unassembled WGS sequence"/>
</dbReference>
<name>A0A1X3DK16_9NEIS</name>
<dbReference type="CDD" id="cd14744">
    <property type="entry name" value="PAAR_CT_2"/>
    <property type="match status" value="1"/>
</dbReference>
<evidence type="ECO:0000313" key="3">
    <source>
        <dbReference type="Proteomes" id="UP000193303"/>
    </source>
</evidence>
<dbReference type="Proteomes" id="UP000193346">
    <property type="component" value="Unassembled WGS sequence"/>
</dbReference>
<dbReference type="AlphaFoldDB" id="A0A1X3DK16"/>
<reference evidence="1 4" key="2">
    <citation type="submission" date="2017-01" db="EMBL/GenBank/DDBJ databases">
        <authorList>
            <person name="Wolfgang W.J."/>
            <person name="Cole J."/>
            <person name="Wroblewski D."/>
            <person name="Mcginnis J."/>
            <person name="Musser K.A."/>
        </authorList>
    </citation>
    <scope>NUCLEOTIDE SEQUENCE</scope>
    <source>
        <strain evidence="1">124861</strain>
        <strain evidence="2 4">93087</strain>
    </source>
</reference>
<accession>A0A1X3DK16</accession>
<dbReference type="RefSeq" id="WP_082402913.1">
    <property type="nucleotide sequence ID" value="NZ_CP091509.1"/>
</dbReference>
<dbReference type="STRING" id="1931275.BV914_06570"/>
<sequence>MATRRVIIVGDRTTHGGIVLTGSSTMLVEGKQIAKIGDLVHCPKCNGTFPIIEGSNQAFFFGTGVALEGMKVACGAVLIGSQSLMYVDDEASGSGKSHISLNVLENKKEIEKKIIDLYWSYGENKIRLDQEKSRYYTDLNLHIVTENYHDGELVSVECEYEGEMGISKKTVSAVVNNNAACILQVFKNERIIV</sequence>
<proteinExistence type="predicted"/>
<comment type="caution">
    <text evidence="1">The sequence shown here is derived from an EMBL/GenBank/DDBJ whole genome shotgun (WGS) entry which is preliminary data.</text>
</comment>
<dbReference type="Gene3D" id="2.60.200.60">
    <property type="match status" value="1"/>
</dbReference>
<dbReference type="OrthoDB" id="8686772at2"/>
<dbReference type="Pfam" id="PF05488">
    <property type="entry name" value="PAAR_motif"/>
    <property type="match status" value="1"/>
</dbReference>